<name>A0A8W8M308_MAGGI</name>
<accession>A0A8W8M308</accession>
<keyword evidence="3" id="KW-1185">Reference proteome</keyword>
<proteinExistence type="predicted"/>
<dbReference type="AlphaFoldDB" id="A0A8W8M308"/>
<feature type="region of interest" description="Disordered" evidence="1">
    <location>
        <begin position="1"/>
        <end position="51"/>
    </location>
</feature>
<evidence type="ECO:0000256" key="1">
    <source>
        <dbReference type="SAM" id="MobiDB-lite"/>
    </source>
</evidence>
<dbReference type="EnsemblMetazoa" id="G31392.1">
    <property type="protein sequence ID" value="G31392.1:cds"/>
    <property type="gene ID" value="G31392"/>
</dbReference>
<dbReference type="Proteomes" id="UP000005408">
    <property type="component" value="Unassembled WGS sequence"/>
</dbReference>
<feature type="region of interest" description="Disordered" evidence="1">
    <location>
        <begin position="154"/>
        <end position="182"/>
    </location>
</feature>
<evidence type="ECO:0000313" key="2">
    <source>
        <dbReference type="EnsemblMetazoa" id="G31392.1:cds"/>
    </source>
</evidence>
<organism evidence="2 3">
    <name type="scientific">Magallana gigas</name>
    <name type="common">Pacific oyster</name>
    <name type="synonym">Crassostrea gigas</name>
    <dbReference type="NCBI Taxonomy" id="29159"/>
    <lineage>
        <taxon>Eukaryota</taxon>
        <taxon>Metazoa</taxon>
        <taxon>Spiralia</taxon>
        <taxon>Lophotrochozoa</taxon>
        <taxon>Mollusca</taxon>
        <taxon>Bivalvia</taxon>
        <taxon>Autobranchia</taxon>
        <taxon>Pteriomorphia</taxon>
        <taxon>Ostreida</taxon>
        <taxon>Ostreoidea</taxon>
        <taxon>Ostreidae</taxon>
        <taxon>Magallana</taxon>
    </lineage>
</organism>
<feature type="region of interest" description="Disordered" evidence="1">
    <location>
        <begin position="64"/>
        <end position="84"/>
    </location>
</feature>
<reference evidence="2" key="1">
    <citation type="submission" date="2022-08" db="UniProtKB">
        <authorList>
            <consortium name="EnsemblMetazoa"/>
        </authorList>
    </citation>
    <scope>IDENTIFICATION</scope>
    <source>
        <strain evidence="2">05x7-T-G4-1.051#20</strain>
    </source>
</reference>
<protein>
    <submittedName>
        <fullName evidence="2">Uncharacterized protein</fullName>
    </submittedName>
</protein>
<sequence>MEKEGISKTKTANHVKQRSKKRRKLKRSRRFHKHEVEEEVKCASSASDSDESLGIFCDRYERKQKTKKDVNPNPPVSAQEDTPLSSSLFKDPLMKDFKSYVATKNKLKRKWGMSTVNFLMDLHDQKRKSKFCMTCNEEFSDRYFARHTCKKKPIHDQTSAASDQDVQTTNLSDTPSTSRAPVDCFMETEETDACAASDLERNELSSDTESDCEGTVIDDELLEMIIQSSEGESTSDIETEDQETFFERENGILGAIPSNNRFVELQLMRKCLKTLHVVDIDCEESVIQNFGPDFKKTVSMIDGKDRGENGHISSFENMNLNLDRDKLRK</sequence>
<feature type="compositionally biased region" description="Basic residues" evidence="1">
    <location>
        <begin position="11"/>
        <end position="33"/>
    </location>
</feature>
<feature type="compositionally biased region" description="Polar residues" evidence="1">
    <location>
        <begin position="156"/>
        <end position="179"/>
    </location>
</feature>
<evidence type="ECO:0000313" key="3">
    <source>
        <dbReference type="Proteomes" id="UP000005408"/>
    </source>
</evidence>